<protein>
    <submittedName>
        <fullName evidence="1">Uncharacterized protein</fullName>
    </submittedName>
</protein>
<comment type="caution">
    <text evidence="1">The sequence shown here is derived from an EMBL/GenBank/DDBJ whole genome shotgun (WGS) entry which is preliminary data.</text>
</comment>
<evidence type="ECO:0000313" key="1">
    <source>
        <dbReference type="EMBL" id="GAA0154435.1"/>
    </source>
</evidence>
<dbReference type="AlphaFoldDB" id="A0AAV3PRT5"/>
<gene>
    <name evidence="1" type="ORF">LIER_12416</name>
</gene>
<dbReference type="Proteomes" id="UP001454036">
    <property type="component" value="Unassembled WGS sequence"/>
</dbReference>
<sequence>MEEMLIDALSSYSDDETKCGFTYDEEDFSEFQVDCDFPSEEEVKREREQMFQEIIGNFYRDYPHLEQATKIEEGVSYFGNVSETIIFAPLAPVLSYTEDGLRSSYVPAKSIATVFAIDSSDGSLYQLTTRTFDYEYVDYAIQGNIVYFTNSRWERDHYINTKRNLPTPPLEIETYNLITTKWNSQEDRVPVLEVKEFMCRLWPDGLPTYSSSIPELQTPWANYFSACVVDDILFRCQAEDGKLFLSLRSLDHIAEDDAKFVSYHRIDLNHCLTGYCDLHFPKCFLNHLTGFKFCLVLFFSDFTFRDFTASVCILTVELAKVDESVRIRDDPDQSKVRKGPMGIFKISDILNKRSFNLPEDMPKPGLLKTCVKQENSESSKYQLFEYFLVE</sequence>
<proteinExistence type="predicted"/>
<evidence type="ECO:0000313" key="2">
    <source>
        <dbReference type="Proteomes" id="UP001454036"/>
    </source>
</evidence>
<accession>A0AAV3PRT5</accession>
<organism evidence="1 2">
    <name type="scientific">Lithospermum erythrorhizon</name>
    <name type="common">Purple gromwell</name>
    <name type="synonym">Lithospermum officinale var. erythrorhizon</name>
    <dbReference type="NCBI Taxonomy" id="34254"/>
    <lineage>
        <taxon>Eukaryota</taxon>
        <taxon>Viridiplantae</taxon>
        <taxon>Streptophyta</taxon>
        <taxon>Embryophyta</taxon>
        <taxon>Tracheophyta</taxon>
        <taxon>Spermatophyta</taxon>
        <taxon>Magnoliopsida</taxon>
        <taxon>eudicotyledons</taxon>
        <taxon>Gunneridae</taxon>
        <taxon>Pentapetalae</taxon>
        <taxon>asterids</taxon>
        <taxon>lamiids</taxon>
        <taxon>Boraginales</taxon>
        <taxon>Boraginaceae</taxon>
        <taxon>Boraginoideae</taxon>
        <taxon>Lithospermeae</taxon>
        <taxon>Lithospermum</taxon>
    </lineage>
</organism>
<keyword evidence="2" id="KW-1185">Reference proteome</keyword>
<reference evidence="1 2" key="1">
    <citation type="submission" date="2024-01" db="EMBL/GenBank/DDBJ databases">
        <title>The complete chloroplast genome sequence of Lithospermum erythrorhizon: insights into the phylogenetic relationship among Boraginaceae species and the maternal lineages of purple gromwells.</title>
        <authorList>
            <person name="Okada T."/>
            <person name="Watanabe K."/>
        </authorList>
    </citation>
    <scope>NUCLEOTIDE SEQUENCE [LARGE SCALE GENOMIC DNA]</scope>
</reference>
<name>A0AAV3PRT5_LITER</name>
<dbReference type="EMBL" id="BAABME010002396">
    <property type="protein sequence ID" value="GAA0154435.1"/>
    <property type="molecule type" value="Genomic_DNA"/>
</dbReference>